<protein>
    <submittedName>
        <fullName evidence="8">Maintenance of mitochondrial morphology protein 1</fullName>
    </submittedName>
</protein>
<dbReference type="GO" id="GO:0006869">
    <property type="term" value="P:lipid transport"/>
    <property type="evidence" value="ECO:0007669"/>
    <property type="project" value="UniProtKB-KW"/>
</dbReference>
<keyword evidence="3" id="KW-0445">Lipid transport</keyword>
<evidence type="ECO:0000313" key="8">
    <source>
        <dbReference type="EMBL" id="KAF8482176.1"/>
    </source>
</evidence>
<evidence type="ECO:0000256" key="4">
    <source>
        <dbReference type="ARBA" id="ARBA00023121"/>
    </source>
</evidence>
<evidence type="ECO:0000256" key="5">
    <source>
        <dbReference type="ARBA" id="ARBA00023136"/>
    </source>
</evidence>
<evidence type="ECO:0000256" key="1">
    <source>
        <dbReference type="ARBA" id="ARBA00004370"/>
    </source>
</evidence>
<evidence type="ECO:0000259" key="7">
    <source>
        <dbReference type="PROSITE" id="PS51847"/>
    </source>
</evidence>
<sequence length="264" mass="29026">MQGFILGHLSTLVLLVAVLKLSLNPGPAQYVAERTPVLQSTHPATPIDWEPTHIEPESTEWLNALLHQVAGVYRSKLRDDLHGAEGDEVLRQRVENFIDLMGPFGVVDRIQVHSVNLGIAGPNISNARSRFVAGELEQSEFEIVYKDDVSISASTEYLFDFPIIGSGRLPVSLTIGLSVFSCRVVITPPPLSSPAPTFTLSVLPDFTLDLKSSLEPTTFLGTPKLTNVHILHKQIDNQLRRALSQWGTLKIVLPGFSDGEDMKE</sequence>
<reference evidence="8" key="2">
    <citation type="journal article" date="2020" name="Nat. Commun.">
        <title>Large-scale genome sequencing of mycorrhizal fungi provides insights into the early evolution of symbiotic traits.</title>
        <authorList>
            <person name="Miyauchi S."/>
            <person name="Kiss E."/>
            <person name="Kuo A."/>
            <person name="Drula E."/>
            <person name="Kohler A."/>
            <person name="Sanchez-Garcia M."/>
            <person name="Morin E."/>
            <person name="Andreopoulos B."/>
            <person name="Barry K.W."/>
            <person name="Bonito G."/>
            <person name="Buee M."/>
            <person name="Carver A."/>
            <person name="Chen C."/>
            <person name="Cichocki N."/>
            <person name="Clum A."/>
            <person name="Culley D."/>
            <person name="Crous P.W."/>
            <person name="Fauchery L."/>
            <person name="Girlanda M."/>
            <person name="Hayes R.D."/>
            <person name="Keri Z."/>
            <person name="LaButti K."/>
            <person name="Lipzen A."/>
            <person name="Lombard V."/>
            <person name="Magnuson J."/>
            <person name="Maillard F."/>
            <person name="Murat C."/>
            <person name="Nolan M."/>
            <person name="Ohm R.A."/>
            <person name="Pangilinan J."/>
            <person name="Pereira M.F."/>
            <person name="Perotto S."/>
            <person name="Peter M."/>
            <person name="Pfister S."/>
            <person name="Riley R."/>
            <person name="Sitrit Y."/>
            <person name="Stielow J.B."/>
            <person name="Szollosi G."/>
            <person name="Zifcakova L."/>
            <person name="Stursova M."/>
            <person name="Spatafora J.W."/>
            <person name="Tedersoo L."/>
            <person name="Vaario L.M."/>
            <person name="Yamada A."/>
            <person name="Yan M."/>
            <person name="Wang P."/>
            <person name="Xu J."/>
            <person name="Bruns T."/>
            <person name="Baldrian P."/>
            <person name="Vilgalys R."/>
            <person name="Dunand C."/>
            <person name="Henrissat B."/>
            <person name="Grigoriev I.V."/>
            <person name="Hibbett D."/>
            <person name="Nagy L.G."/>
            <person name="Martin F.M."/>
        </authorList>
    </citation>
    <scope>NUCLEOTIDE SEQUENCE</scope>
    <source>
        <strain evidence="8">Prilba</strain>
    </source>
</reference>
<dbReference type="CDD" id="cd21671">
    <property type="entry name" value="SMP_Mmm1"/>
    <property type="match status" value="1"/>
</dbReference>
<dbReference type="PROSITE" id="PS51847">
    <property type="entry name" value="SMP"/>
    <property type="match status" value="1"/>
</dbReference>
<accession>A0A9P5MZ10</accession>
<proteinExistence type="predicted"/>
<feature type="chain" id="PRO_5040284559" evidence="6">
    <location>
        <begin position="29"/>
        <end position="264"/>
    </location>
</feature>
<dbReference type="GO" id="GO:0008289">
    <property type="term" value="F:lipid binding"/>
    <property type="evidence" value="ECO:0007669"/>
    <property type="project" value="UniProtKB-KW"/>
</dbReference>
<evidence type="ECO:0000256" key="3">
    <source>
        <dbReference type="ARBA" id="ARBA00023055"/>
    </source>
</evidence>
<dbReference type="GO" id="GO:0016020">
    <property type="term" value="C:membrane"/>
    <property type="evidence" value="ECO:0007669"/>
    <property type="project" value="UniProtKB-SubCell"/>
</dbReference>
<feature type="signal peptide" evidence="6">
    <location>
        <begin position="1"/>
        <end position="28"/>
    </location>
</feature>
<keyword evidence="5" id="KW-0472">Membrane</keyword>
<feature type="domain" description="SMP-LTD" evidence="7">
    <location>
        <begin position="55"/>
        <end position="262"/>
    </location>
</feature>
<keyword evidence="2" id="KW-0813">Transport</keyword>
<dbReference type="OrthoDB" id="5599157at2759"/>
<keyword evidence="6" id="KW-0732">Signal</keyword>
<keyword evidence="4" id="KW-0446">Lipid-binding</keyword>
<evidence type="ECO:0000256" key="6">
    <source>
        <dbReference type="SAM" id="SignalP"/>
    </source>
</evidence>
<name>A0A9P5MZ10_9AGAM</name>
<dbReference type="EMBL" id="WHVB01000006">
    <property type="protein sequence ID" value="KAF8482176.1"/>
    <property type="molecule type" value="Genomic_DNA"/>
</dbReference>
<evidence type="ECO:0000256" key="2">
    <source>
        <dbReference type="ARBA" id="ARBA00022448"/>
    </source>
</evidence>
<organism evidence="8 9">
    <name type="scientific">Russula ochroleuca</name>
    <dbReference type="NCBI Taxonomy" id="152965"/>
    <lineage>
        <taxon>Eukaryota</taxon>
        <taxon>Fungi</taxon>
        <taxon>Dikarya</taxon>
        <taxon>Basidiomycota</taxon>
        <taxon>Agaricomycotina</taxon>
        <taxon>Agaricomycetes</taxon>
        <taxon>Russulales</taxon>
        <taxon>Russulaceae</taxon>
        <taxon>Russula</taxon>
    </lineage>
</organism>
<dbReference type="Proteomes" id="UP000759537">
    <property type="component" value="Unassembled WGS sequence"/>
</dbReference>
<comment type="subcellular location">
    <subcellularLocation>
        <location evidence="1">Membrane</location>
    </subcellularLocation>
</comment>
<dbReference type="AlphaFoldDB" id="A0A9P5MZ10"/>
<dbReference type="Pfam" id="PF10296">
    <property type="entry name" value="MMM1"/>
    <property type="match status" value="1"/>
</dbReference>
<dbReference type="InterPro" id="IPR031468">
    <property type="entry name" value="SMP_LBD"/>
</dbReference>
<comment type="caution">
    <text evidence="8">The sequence shown here is derived from an EMBL/GenBank/DDBJ whole genome shotgun (WGS) entry which is preliminary data.</text>
</comment>
<dbReference type="InterPro" id="IPR019411">
    <property type="entry name" value="MMM1_dom"/>
</dbReference>
<evidence type="ECO:0000313" key="9">
    <source>
        <dbReference type="Proteomes" id="UP000759537"/>
    </source>
</evidence>
<gene>
    <name evidence="8" type="ORF">DFH94DRAFT_735506</name>
</gene>
<keyword evidence="9" id="KW-1185">Reference proteome</keyword>
<reference evidence="8" key="1">
    <citation type="submission" date="2019-10" db="EMBL/GenBank/DDBJ databases">
        <authorList>
            <consortium name="DOE Joint Genome Institute"/>
            <person name="Kuo A."/>
            <person name="Miyauchi S."/>
            <person name="Kiss E."/>
            <person name="Drula E."/>
            <person name="Kohler A."/>
            <person name="Sanchez-Garcia M."/>
            <person name="Andreopoulos B."/>
            <person name="Barry K.W."/>
            <person name="Bonito G."/>
            <person name="Buee M."/>
            <person name="Carver A."/>
            <person name="Chen C."/>
            <person name="Cichocki N."/>
            <person name="Clum A."/>
            <person name="Culley D."/>
            <person name="Crous P.W."/>
            <person name="Fauchery L."/>
            <person name="Girlanda M."/>
            <person name="Hayes R."/>
            <person name="Keri Z."/>
            <person name="LaButti K."/>
            <person name="Lipzen A."/>
            <person name="Lombard V."/>
            <person name="Magnuson J."/>
            <person name="Maillard F."/>
            <person name="Morin E."/>
            <person name="Murat C."/>
            <person name="Nolan M."/>
            <person name="Ohm R."/>
            <person name="Pangilinan J."/>
            <person name="Pereira M."/>
            <person name="Perotto S."/>
            <person name="Peter M."/>
            <person name="Riley R."/>
            <person name="Sitrit Y."/>
            <person name="Stielow B."/>
            <person name="Szollosi G."/>
            <person name="Zifcakova L."/>
            <person name="Stursova M."/>
            <person name="Spatafora J.W."/>
            <person name="Tedersoo L."/>
            <person name="Vaario L.-M."/>
            <person name="Yamada A."/>
            <person name="Yan M."/>
            <person name="Wang P."/>
            <person name="Xu J."/>
            <person name="Bruns T."/>
            <person name="Baldrian P."/>
            <person name="Vilgalys R."/>
            <person name="Henrissat B."/>
            <person name="Grigoriev I.V."/>
            <person name="Hibbett D."/>
            <person name="Nagy L.G."/>
            <person name="Martin F.M."/>
        </authorList>
    </citation>
    <scope>NUCLEOTIDE SEQUENCE</scope>
    <source>
        <strain evidence="8">Prilba</strain>
    </source>
</reference>